<evidence type="ECO:0000259" key="2">
    <source>
        <dbReference type="PROSITE" id="PS51698"/>
    </source>
</evidence>
<dbReference type="EMBL" id="OX465080">
    <property type="protein sequence ID" value="CAI9281692.1"/>
    <property type="molecule type" value="Genomic_DNA"/>
</dbReference>
<dbReference type="GO" id="GO:0016567">
    <property type="term" value="P:protein ubiquitination"/>
    <property type="evidence" value="ECO:0007669"/>
    <property type="project" value="InterPro"/>
</dbReference>
<dbReference type="GO" id="GO:0004842">
    <property type="term" value="F:ubiquitin-protein transferase activity"/>
    <property type="evidence" value="ECO:0007669"/>
    <property type="project" value="InterPro"/>
</dbReference>
<feature type="compositionally biased region" description="Low complexity" evidence="1">
    <location>
        <begin position="41"/>
        <end position="51"/>
    </location>
</feature>
<sequence length="248" mass="26828">MSPLPISTLIPSTTIPTAVFPPKSPQSSPLSDPKQPRHSHSQTQSSSSLSLVPTTRRKAAAGVILTSIVSLIHFLHQPPVATAFSLGISGPKDWLREQKKKASKYLLAPIDASRNSLQAAYLIITASGTSPEKDLEEVRRLLISASRDCIPQERNSIVTFQSNTGVEVCTFKLVLKNAASLLEDTDPTKVEAEVKLTDLERSLSSLNTVANGTSPRLVSDRQKVADALMDTISSLNKFEQGVKDCLEI</sequence>
<keyword evidence="4" id="KW-1185">Reference proteome</keyword>
<dbReference type="PANTHER" id="PTHR36398:SF1">
    <property type="entry name" value="PLASMA MEMBRANE FUSION PROTEIN"/>
    <property type="match status" value="1"/>
</dbReference>
<protein>
    <recommendedName>
        <fullName evidence="2">U-box domain-containing protein</fullName>
    </recommendedName>
</protein>
<feature type="domain" description="U-box" evidence="2">
    <location>
        <begin position="1"/>
        <end position="29"/>
    </location>
</feature>
<dbReference type="AlphaFoldDB" id="A0AA35YXJ3"/>
<dbReference type="Proteomes" id="UP001177003">
    <property type="component" value="Chromosome 4"/>
</dbReference>
<dbReference type="PROSITE" id="PS51698">
    <property type="entry name" value="U_BOX"/>
    <property type="match status" value="1"/>
</dbReference>
<dbReference type="InterPro" id="IPR003613">
    <property type="entry name" value="Ubox_domain"/>
</dbReference>
<feature type="region of interest" description="Disordered" evidence="1">
    <location>
        <begin position="15"/>
        <end position="53"/>
    </location>
</feature>
<organism evidence="3 4">
    <name type="scientific">Lactuca saligna</name>
    <name type="common">Willowleaf lettuce</name>
    <dbReference type="NCBI Taxonomy" id="75948"/>
    <lineage>
        <taxon>Eukaryota</taxon>
        <taxon>Viridiplantae</taxon>
        <taxon>Streptophyta</taxon>
        <taxon>Embryophyta</taxon>
        <taxon>Tracheophyta</taxon>
        <taxon>Spermatophyta</taxon>
        <taxon>Magnoliopsida</taxon>
        <taxon>eudicotyledons</taxon>
        <taxon>Gunneridae</taxon>
        <taxon>Pentapetalae</taxon>
        <taxon>asterids</taxon>
        <taxon>campanulids</taxon>
        <taxon>Asterales</taxon>
        <taxon>Asteraceae</taxon>
        <taxon>Cichorioideae</taxon>
        <taxon>Cichorieae</taxon>
        <taxon>Lactucinae</taxon>
        <taxon>Lactuca</taxon>
    </lineage>
</organism>
<proteinExistence type="predicted"/>
<name>A0AA35YXJ3_LACSI</name>
<evidence type="ECO:0000313" key="3">
    <source>
        <dbReference type="EMBL" id="CAI9281692.1"/>
    </source>
</evidence>
<evidence type="ECO:0000256" key="1">
    <source>
        <dbReference type="SAM" id="MobiDB-lite"/>
    </source>
</evidence>
<gene>
    <name evidence="3" type="ORF">LSALG_LOCUS21375</name>
</gene>
<evidence type="ECO:0000313" key="4">
    <source>
        <dbReference type="Proteomes" id="UP001177003"/>
    </source>
</evidence>
<dbReference type="GO" id="GO:0009507">
    <property type="term" value="C:chloroplast"/>
    <property type="evidence" value="ECO:0007669"/>
    <property type="project" value="TreeGrafter"/>
</dbReference>
<accession>A0AA35YXJ3</accession>
<reference evidence="3" key="1">
    <citation type="submission" date="2023-04" db="EMBL/GenBank/DDBJ databases">
        <authorList>
            <person name="Vijverberg K."/>
            <person name="Xiong W."/>
            <person name="Schranz E."/>
        </authorList>
    </citation>
    <scope>NUCLEOTIDE SEQUENCE</scope>
</reference>
<dbReference type="PANTHER" id="PTHR36398">
    <property type="entry name" value="PLASMA MEMBRANE FUSION PROTEIN"/>
    <property type="match status" value="1"/>
</dbReference>